<evidence type="ECO:0000313" key="2">
    <source>
        <dbReference type="EMBL" id="KAK4376734.1"/>
    </source>
</evidence>
<keyword evidence="3" id="KW-1185">Reference proteome</keyword>
<name>A0AAE1VWE4_9SOLA</name>
<organism evidence="2 3">
    <name type="scientific">Anisodus tanguticus</name>
    <dbReference type="NCBI Taxonomy" id="243964"/>
    <lineage>
        <taxon>Eukaryota</taxon>
        <taxon>Viridiplantae</taxon>
        <taxon>Streptophyta</taxon>
        <taxon>Embryophyta</taxon>
        <taxon>Tracheophyta</taxon>
        <taxon>Spermatophyta</taxon>
        <taxon>Magnoliopsida</taxon>
        <taxon>eudicotyledons</taxon>
        <taxon>Gunneridae</taxon>
        <taxon>Pentapetalae</taxon>
        <taxon>asterids</taxon>
        <taxon>lamiids</taxon>
        <taxon>Solanales</taxon>
        <taxon>Solanaceae</taxon>
        <taxon>Solanoideae</taxon>
        <taxon>Hyoscyameae</taxon>
        <taxon>Anisodus</taxon>
    </lineage>
</organism>
<protein>
    <submittedName>
        <fullName evidence="2">Uncharacterized protein</fullName>
    </submittedName>
</protein>
<dbReference type="AlphaFoldDB" id="A0AAE1VWE4"/>
<evidence type="ECO:0000256" key="1">
    <source>
        <dbReference type="SAM" id="MobiDB-lite"/>
    </source>
</evidence>
<feature type="region of interest" description="Disordered" evidence="1">
    <location>
        <begin position="1"/>
        <end position="31"/>
    </location>
</feature>
<sequence length="86" mass="9757">MRYKREKAKQRSKEGVVQTDIGNRSKIPNDNERITSYKQGKSIRLKNIRFGSVTTQVGSTRPSVEVGNADKIFDSTSKDQLTRRVA</sequence>
<dbReference type="EMBL" id="JAVYJV010000002">
    <property type="protein sequence ID" value="KAK4376734.1"/>
    <property type="molecule type" value="Genomic_DNA"/>
</dbReference>
<accession>A0AAE1VWE4</accession>
<comment type="caution">
    <text evidence="2">The sequence shown here is derived from an EMBL/GenBank/DDBJ whole genome shotgun (WGS) entry which is preliminary data.</text>
</comment>
<reference evidence="2" key="1">
    <citation type="submission" date="2023-12" db="EMBL/GenBank/DDBJ databases">
        <title>Genome assembly of Anisodus tanguticus.</title>
        <authorList>
            <person name="Wang Y.-J."/>
        </authorList>
    </citation>
    <scope>NUCLEOTIDE SEQUENCE</scope>
    <source>
        <strain evidence="2">KB-2021</strain>
        <tissue evidence="2">Leaf</tissue>
    </source>
</reference>
<dbReference type="Proteomes" id="UP001291623">
    <property type="component" value="Unassembled WGS sequence"/>
</dbReference>
<proteinExistence type="predicted"/>
<evidence type="ECO:0000313" key="3">
    <source>
        <dbReference type="Proteomes" id="UP001291623"/>
    </source>
</evidence>
<gene>
    <name evidence="2" type="ORF">RND71_003030</name>
</gene>